<evidence type="ECO:0008006" key="3">
    <source>
        <dbReference type="Google" id="ProtNLM"/>
    </source>
</evidence>
<sequence>MSKRNYWCYRIDTSKIDFFTNELNEGRLRQGWGWDESQDLRDFKLDEGAGRNKPMFNSVKKGDILLIPQLPNWGEVALVEATEDWNKGYFFEIDKKLGDYGHIFPAKYLKKFTRNNENVTGSLRSTLKNPSRFWNINHYSKDVDLLLNLQVTELSKRQDYNSRLESSIGTVFNDVFDERLFSNKLYEKLTEQFTREEWEFALVYGLKQMFPFYQVERVGGMEEKNHGTDILIKIPSILSNYGYAIAIQVKDYEGFVAKEVVSQINKADNYWDSENLKLIEKIVIITKAKRDDNISLLDHDKNIKYIFANELKQLLSEIGKCFIGMK</sequence>
<reference evidence="2" key="1">
    <citation type="journal article" date="2019" name="Int. J. Syst. Evol. Microbiol.">
        <title>The Global Catalogue of Microorganisms (GCM) 10K type strain sequencing project: providing services to taxonomists for standard genome sequencing and annotation.</title>
        <authorList>
            <consortium name="The Broad Institute Genomics Platform"/>
            <consortium name="The Broad Institute Genome Sequencing Center for Infectious Disease"/>
            <person name="Wu L."/>
            <person name="Ma J."/>
        </authorList>
    </citation>
    <scope>NUCLEOTIDE SEQUENCE [LARGE SCALE GENOMIC DNA]</scope>
    <source>
        <strain evidence="2">CECT 7956</strain>
    </source>
</reference>
<protein>
    <recommendedName>
        <fullName evidence="3">Restriction endonuclease type IV Mrr domain-containing protein</fullName>
    </recommendedName>
</protein>
<dbReference type="RefSeq" id="WP_379834084.1">
    <property type="nucleotide sequence ID" value="NZ_JBHRYQ010000001.1"/>
</dbReference>
<keyword evidence="2" id="KW-1185">Reference proteome</keyword>
<gene>
    <name evidence="1" type="ORF">ACFOOI_01250</name>
</gene>
<proteinExistence type="predicted"/>
<comment type="caution">
    <text evidence="1">The sequence shown here is derived from an EMBL/GenBank/DDBJ whole genome shotgun (WGS) entry which is preliminary data.</text>
</comment>
<evidence type="ECO:0000313" key="1">
    <source>
        <dbReference type="EMBL" id="MFC3809266.1"/>
    </source>
</evidence>
<organism evidence="1 2">
    <name type="scientific">Lacihabitans lacunae</name>
    <dbReference type="NCBI Taxonomy" id="1028214"/>
    <lineage>
        <taxon>Bacteria</taxon>
        <taxon>Pseudomonadati</taxon>
        <taxon>Bacteroidota</taxon>
        <taxon>Cytophagia</taxon>
        <taxon>Cytophagales</taxon>
        <taxon>Leadbetterellaceae</taxon>
        <taxon>Lacihabitans</taxon>
    </lineage>
</organism>
<dbReference type="EMBL" id="JBHRYQ010000001">
    <property type="protein sequence ID" value="MFC3809266.1"/>
    <property type="molecule type" value="Genomic_DNA"/>
</dbReference>
<accession>A0ABV7YQJ7</accession>
<evidence type="ECO:0000313" key="2">
    <source>
        <dbReference type="Proteomes" id="UP001595616"/>
    </source>
</evidence>
<name>A0ABV7YQJ7_9BACT</name>
<dbReference type="Proteomes" id="UP001595616">
    <property type="component" value="Unassembled WGS sequence"/>
</dbReference>